<accession>A0AAD7MZD5</accession>
<evidence type="ECO:0000313" key="2">
    <source>
        <dbReference type="Proteomes" id="UP001215598"/>
    </source>
</evidence>
<gene>
    <name evidence="1" type="ORF">B0H16DRAFT_1568909</name>
</gene>
<evidence type="ECO:0000313" key="1">
    <source>
        <dbReference type="EMBL" id="KAJ7739123.1"/>
    </source>
</evidence>
<dbReference type="EMBL" id="JARKIB010000108">
    <property type="protein sequence ID" value="KAJ7739123.1"/>
    <property type="molecule type" value="Genomic_DNA"/>
</dbReference>
<reference evidence="1" key="1">
    <citation type="submission" date="2023-03" db="EMBL/GenBank/DDBJ databases">
        <title>Massive genome expansion in bonnet fungi (Mycena s.s.) driven by repeated elements and novel gene families across ecological guilds.</title>
        <authorList>
            <consortium name="Lawrence Berkeley National Laboratory"/>
            <person name="Harder C.B."/>
            <person name="Miyauchi S."/>
            <person name="Viragh M."/>
            <person name="Kuo A."/>
            <person name="Thoen E."/>
            <person name="Andreopoulos B."/>
            <person name="Lu D."/>
            <person name="Skrede I."/>
            <person name="Drula E."/>
            <person name="Henrissat B."/>
            <person name="Morin E."/>
            <person name="Kohler A."/>
            <person name="Barry K."/>
            <person name="LaButti K."/>
            <person name="Morin E."/>
            <person name="Salamov A."/>
            <person name="Lipzen A."/>
            <person name="Mereny Z."/>
            <person name="Hegedus B."/>
            <person name="Baldrian P."/>
            <person name="Stursova M."/>
            <person name="Weitz H."/>
            <person name="Taylor A."/>
            <person name="Grigoriev I.V."/>
            <person name="Nagy L.G."/>
            <person name="Martin F."/>
            <person name="Kauserud H."/>
        </authorList>
    </citation>
    <scope>NUCLEOTIDE SEQUENCE</scope>
    <source>
        <strain evidence="1">CBHHK182m</strain>
    </source>
</reference>
<protein>
    <submittedName>
        <fullName evidence="1">Uncharacterized protein</fullName>
    </submittedName>
</protein>
<organism evidence="1 2">
    <name type="scientific">Mycena metata</name>
    <dbReference type="NCBI Taxonomy" id="1033252"/>
    <lineage>
        <taxon>Eukaryota</taxon>
        <taxon>Fungi</taxon>
        <taxon>Dikarya</taxon>
        <taxon>Basidiomycota</taxon>
        <taxon>Agaricomycotina</taxon>
        <taxon>Agaricomycetes</taxon>
        <taxon>Agaricomycetidae</taxon>
        <taxon>Agaricales</taxon>
        <taxon>Marasmiineae</taxon>
        <taxon>Mycenaceae</taxon>
        <taxon>Mycena</taxon>
    </lineage>
</organism>
<sequence length="309" mass="35197">MALLEDIPRKVGQIVLHMQLPRSKNTPVHLHPPILHMLQFRLASDLPLPLARYHEFVVQNPKCIHTLQVMWLLGGIMFPSLEHPIPLAHLRLVLDESWDNMVDTFSPLCSIIYGEAEQLSAVAAVVVTILALSLELLPASGLSALGNLACGCLRLLKPDLPLNTQMTFASRGQNFQFKPFTQTPGCPLQLEQHWGIIVRSSPSGNSELLRLLHEFTPRWELISLSNQPPEALYPNHFHHVLQWLKSHPNLSTDLITCWESYLDKSISMIPDWQFRSFNPDKLEAEWQAGLNHTPQLIWRRWGTMYNDAV</sequence>
<proteinExistence type="predicted"/>
<dbReference type="Proteomes" id="UP001215598">
    <property type="component" value="Unassembled WGS sequence"/>
</dbReference>
<keyword evidence="2" id="KW-1185">Reference proteome</keyword>
<dbReference type="AlphaFoldDB" id="A0AAD7MZD5"/>
<name>A0AAD7MZD5_9AGAR</name>
<comment type="caution">
    <text evidence="1">The sequence shown here is derived from an EMBL/GenBank/DDBJ whole genome shotgun (WGS) entry which is preliminary data.</text>
</comment>